<sequence length="552" mass="61345">MQRLLAALLLLGTATTAFAEAEATLDRTEITALDNLTLTLEVDDQVESRPDFSPLHRDFRILGSKRTLISSHSSAGRDVRTRWQITLRPRSSGTLQVPALTLAEQLTQPIAIQVAEVSPAMAGQPGAATFFDSSLDSRDVYLKGQLLYTARIYHRDPLPQNARLIAPSAGNSEVHELGERQHYSGEFRGANYQITEQQYAIFPVETGPLVIDGPRLQLPRTADQNLTELQGETLEVEVLEPAHRSTQGSWLPAQSLSLEESWSPPQNLRPGGRFTRELTLTVTGLPASSLPQLVSTESDDSYIEIQNVSLSESASQFGLVSTRRETVSIEPLGSGDFSLPPIDLHWWDVSLDRARHAALPARRFHVEAPPLVDSAAAGVGSLDANPLSGPRLYLLIGLLTLLSIVSSLGWLYTWSKLKKYQADNSAEEKEEEIRRQRKLLLANDRAERNTFQALAIACQQNNAALAKARLTEWAQNFWPERHIDCLEDIGDAARNQTLDYLILDLEQQLHDDASFWQGDLLMQAIDTLRRRRQHQQEAVTNSASEPTFLQAS</sequence>
<feature type="domain" description="DUF7939" evidence="3">
    <location>
        <begin position="447"/>
        <end position="531"/>
    </location>
</feature>
<dbReference type="EMBL" id="FNVQ01000001">
    <property type="protein sequence ID" value="SEF70680.1"/>
    <property type="molecule type" value="Genomic_DNA"/>
</dbReference>
<gene>
    <name evidence="4" type="ORF">SAMN05444390_101284</name>
</gene>
<protein>
    <submittedName>
        <fullName evidence="4">Oxygen tolerance</fullName>
    </submittedName>
</protein>
<feature type="signal peptide" evidence="2">
    <location>
        <begin position="1"/>
        <end position="19"/>
    </location>
</feature>
<organism evidence="4 5">
    <name type="scientific">Marinobacterium lutimaris</name>
    <dbReference type="NCBI Taxonomy" id="568106"/>
    <lineage>
        <taxon>Bacteria</taxon>
        <taxon>Pseudomonadati</taxon>
        <taxon>Pseudomonadota</taxon>
        <taxon>Gammaproteobacteria</taxon>
        <taxon>Oceanospirillales</taxon>
        <taxon>Oceanospirillaceae</taxon>
        <taxon>Marinobacterium</taxon>
    </lineage>
</organism>
<dbReference type="AlphaFoldDB" id="A0A1H5U6N7"/>
<feature type="transmembrane region" description="Helical" evidence="1">
    <location>
        <begin position="392"/>
        <end position="412"/>
    </location>
</feature>
<proteinExistence type="predicted"/>
<keyword evidence="2" id="KW-0732">Signal</keyword>
<dbReference type="Pfam" id="PF13584">
    <property type="entry name" value="BatD"/>
    <property type="match status" value="1"/>
</dbReference>
<dbReference type="PANTHER" id="PTHR40940:SF1">
    <property type="entry name" value="PROTEIN BATD"/>
    <property type="match status" value="1"/>
</dbReference>
<dbReference type="PANTHER" id="PTHR40940">
    <property type="entry name" value="PROTEIN BATD-RELATED"/>
    <property type="match status" value="1"/>
</dbReference>
<evidence type="ECO:0000313" key="4">
    <source>
        <dbReference type="EMBL" id="SEF70680.1"/>
    </source>
</evidence>
<accession>A0A1H5U6N7</accession>
<reference evidence="4 5" key="1">
    <citation type="submission" date="2016-10" db="EMBL/GenBank/DDBJ databases">
        <authorList>
            <person name="de Groot N.N."/>
        </authorList>
    </citation>
    <scope>NUCLEOTIDE SEQUENCE [LARGE SCALE GENOMIC DNA]</scope>
    <source>
        <strain evidence="4 5">DSM 22012</strain>
    </source>
</reference>
<dbReference type="InterPro" id="IPR057699">
    <property type="entry name" value="DUF7939"/>
</dbReference>
<evidence type="ECO:0000259" key="3">
    <source>
        <dbReference type="Pfam" id="PF25607"/>
    </source>
</evidence>
<keyword evidence="1" id="KW-1133">Transmembrane helix</keyword>
<dbReference type="InterPro" id="IPR025738">
    <property type="entry name" value="BatD"/>
</dbReference>
<dbReference type="OrthoDB" id="5293418at2"/>
<feature type="chain" id="PRO_5009285811" evidence="2">
    <location>
        <begin position="20"/>
        <end position="552"/>
    </location>
</feature>
<name>A0A1H5U6N7_9GAMM</name>
<dbReference type="RefSeq" id="WP_104001293.1">
    <property type="nucleotide sequence ID" value="NZ_FNVQ01000001.1"/>
</dbReference>
<evidence type="ECO:0000313" key="5">
    <source>
        <dbReference type="Proteomes" id="UP000236745"/>
    </source>
</evidence>
<keyword evidence="1" id="KW-0472">Membrane</keyword>
<keyword evidence="5" id="KW-1185">Reference proteome</keyword>
<evidence type="ECO:0000256" key="1">
    <source>
        <dbReference type="SAM" id="Phobius"/>
    </source>
</evidence>
<dbReference type="Proteomes" id="UP000236745">
    <property type="component" value="Unassembled WGS sequence"/>
</dbReference>
<evidence type="ECO:0000256" key="2">
    <source>
        <dbReference type="SAM" id="SignalP"/>
    </source>
</evidence>
<dbReference type="Pfam" id="PF25607">
    <property type="entry name" value="DUF7939"/>
    <property type="match status" value="1"/>
</dbReference>
<keyword evidence="1" id="KW-0812">Transmembrane</keyword>